<protein>
    <recommendedName>
        <fullName evidence="2">C2H2-type domain-containing protein</fullName>
    </recommendedName>
</protein>
<proteinExistence type="predicted"/>
<keyword evidence="1" id="KW-0862">Zinc</keyword>
<evidence type="ECO:0000313" key="4">
    <source>
        <dbReference type="Proteomes" id="UP000002358"/>
    </source>
</evidence>
<keyword evidence="1" id="KW-0863">Zinc-finger</keyword>
<feature type="domain" description="C2H2-type" evidence="2">
    <location>
        <begin position="35"/>
        <end position="63"/>
    </location>
</feature>
<organism evidence="3 4">
    <name type="scientific">Nasonia vitripennis</name>
    <name type="common">Parasitic wasp</name>
    <dbReference type="NCBI Taxonomy" id="7425"/>
    <lineage>
        <taxon>Eukaryota</taxon>
        <taxon>Metazoa</taxon>
        <taxon>Ecdysozoa</taxon>
        <taxon>Arthropoda</taxon>
        <taxon>Hexapoda</taxon>
        <taxon>Insecta</taxon>
        <taxon>Pterygota</taxon>
        <taxon>Neoptera</taxon>
        <taxon>Endopterygota</taxon>
        <taxon>Hymenoptera</taxon>
        <taxon>Apocrita</taxon>
        <taxon>Proctotrupomorpha</taxon>
        <taxon>Chalcidoidea</taxon>
        <taxon>Pteromalidae</taxon>
        <taxon>Pteromalinae</taxon>
        <taxon>Nasonia</taxon>
    </lineage>
</organism>
<gene>
    <name evidence="3" type="primary">103318119</name>
</gene>
<dbReference type="GO" id="GO:0008270">
    <property type="term" value="F:zinc ion binding"/>
    <property type="evidence" value="ECO:0007669"/>
    <property type="project" value="UniProtKB-KW"/>
</dbReference>
<dbReference type="KEGG" id="nvi:103318119"/>
<dbReference type="AlphaFoldDB" id="A0A7M7HHH5"/>
<name>A0A7M7HHH5_NASVI</name>
<reference evidence="3" key="1">
    <citation type="submission" date="2021-01" db="UniProtKB">
        <authorList>
            <consortium name="EnsemblMetazoa"/>
        </authorList>
    </citation>
    <scope>IDENTIFICATION</scope>
</reference>
<dbReference type="InParanoid" id="A0A7M7HHH5"/>
<dbReference type="InterPro" id="IPR013087">
    <property type="entry name" value="Znf_C2H2_type"/>
</dbReference>
<keyword evidence="1" id="KW-0479">Metal-binding</keyword>
<evidence type="ECO:0000313" key="3">
    <source>
        <dbReference type="EnsemblMetazoa" id="XP_008217754"/>
    </source>
</evidence>
<sequence>MSRNAAQVRATSDDEEDSSQEDCCIVKRSRGIKVYECTGCRYTSQRRSNVGRHFRRIHCELKKHKRCICDEVFLTKGEYYEHCIKEHPHFRHSSYITTEKYKIGKSKSKARSGSRRQSSRAKVVEVRSSARLAAIVDECTKSEKLEAEQVAVEKNNNDGNSSPPPVVEAMDTVDVKHSKNIEPLEESKIRVYEDKCSPQPSASCEIIDTVIGDNAKLPDPSVDKENNQLRLPLKKRFRNSAVFADITNNNSSSRRNNELNKPSNIVSNNNAIQFIDQIDFDDLDAILSLAHMKCLY</sequence>
<evidence type="ECO:0000259" key="2">
    <source>
        <dbReference type="PROSITE" id="PS50157"/>
    </source>
</evidence>
<accession>A0A7M7HHH5</accession>
<dbReference type="OrthoDB" id="7684108at2759"/>
<dbReference type="PROSITE" id="PS50157">
    <property type="entry name" value="ZINC_FINGER_C2H2_2"/>
    <property type="match status" value="1"/>
</dbReference>
<dbReference type="EnsemblMetazoa" id="XM_008219532">
    <property type="protein sequence ID" value="XP_008217754"/>
    <property type="gene ID" value="LOC103318119"/>
</dbReference>
<dbReference type="Proteomes" id="UP000002358">
    <property type="component" value="Chromosome 2"/>
</dbReference>
<keyword evidence="4" id="KW-1185">Reference proteome</keyword>
<evidence type="ECO:0000256" key="1">
    <source>
        <dbReference type="PROSITE-ProRule" id="PRU00042"/>
    </source>
</evidence>